<sequence length="510" mass="57299">MGEKQIQTIRWHTDALKIDFLINKDGVICVDRILPTTVEPSPRSSPNFESSELPLVSIRVSAEGSGDIKTAKTLVDTTLSDRLRYQSHRIIKSDDGSKETLTVDCSDNATNIHVVASFTIYGSIPVVRAQTTITNQSTNNQDIVLSNISTLMIGNMTSTSDRWFEDYSLFHANSTWFREGQWEERSLPSVGLDNNGVLELGDGLLASLAHFELSSRGSFSTGGHLPMGALKQRNNEDTWMWQVENNASWRWDLGDFKDSIYLAAFGPMLSSHGWKKRLSPGQSFTTVPVACCRVKGDEQATFAALTDYRRQIRRPHDDMERMPIIFNDYMNCLMGDTDENKAYPQPGWTDELNALSVVNSIMGRVYLSGRIDLLSDNQLAIVKEGLEVYKSMRGDLHYAHPTWPLGLPKWHDDWVALALTSADGKTTYLAVWRRDGPTEVNISLEDKLRTHKDSKVSVLYPNRFTTKAELDGAEYVLHLKLPAEPCARILKIESQNTMSYLITGYHPAPT</sequence>
<dbReference type="RefSeq" id="XP_060357494.1">
    <property type="nucleotide sequence ID" value="XM_060515075.1"/>
</dbReference>
<accession>A0AAD8U7K0</accession>
<dbReference type="InterPro" id="IPR017853">
    <property type="entry name" value="GH"/>
</dbReference>
<dbReference type="InterPro" id="IPR031704">
    <property type="entry name" value="Glyco_hydro_36_N"/>
</dbReference>
<name>A0AAD8U7K0_GLOAC</name>
<dbReference type="InterPro" id="IPR038417">
    <property type="entry name" value="Alpga-gal_N_sf"/>
</dbReference>
<comment type="caution">
    <text evidence="2">The sequence shown here is derived from an EMBL/GenBank/DDBJ whole genome shotgun (WGS) entry which is preliminary data.</text>
</comment>
<dbReference type="Gene3D" id="2.70.98.60">
    <property type="entry name" value="alpha-galactosidase from lactobacil brevis"/>
    <property type="match status" value="1"/>
</dbReference>
<evidence type="ECO:0000313" key="2">
    <source>
        <dbReference type="EMBL" id="KAK1704795.1"/>
    </source>
</evidence>
<evidence type="ECO:0000313" key="3">
    <source>
        <dbReference type="Proteomes" id="UP001244207"/>
    </source>
</evidence>
<protein>
    <recommendedName>
        <fullName evidence="1">Glycosyl hydrolase family 36 N-terminal domain-containing protein</fullName>
    </recommendedName>
</protein>
<dbReference type="Pfam" id="PF16875">
    <property type="entry name" value="Glyco_hydro_36N"/>
    <property type="match status" value="1"/>
</dbReference>
<proteinExistence type="predicted"/>
<dbReference type="AlphaFoldDB" id="A0AAD8U7K0"/>
<organism evidence="2 3">
    <name type="scientific">Glomerella acutata</name>
    <name type="common">Colletotrichum acutatum</name>
    <dbReference type="NCBI Taxonomy" id="27357"/>
    <lineage>
        <taxon>Eukaryota</taxon>
        <taxon>Fungi</taxon>
        <taxon>Dikarya</taxon>
        <taxon>Ascomycota</taxon>
        <taxon>Pezizomycotina</taxon>
        <taxon>Sordariomycetes</taxon>
        <taxon>Hypocreomycetidae</taxon>
        <taxon>Glomerellales</taxon>
        <taxon>Glomerellaceae</taxon>
        <taxon>Colletotrichum</taxon>
        <taxon>Colletotrichum acutatum species complex</taxon>
    </lineage>
</organism>
<dbReference type="SUPFAM" id="SSF51445">
    <property type="entry name" value="(Trans)glycosidases"/>
    <property type="match status" value="1"/>
</dbReference>
<dbReference type="Proteomes" id="UP001244207">
    <property type="component" value="Unassembled WGS sequence"/>
</dbReference>
<dbReference type="EMBL" id="JAHMHS010000257">
    <property type="protein sequence ID" value="KAK1704795.1"/>
    <property type="molecule type" value="Genomic_DNA"/>
</dbReference>
<dbReference type="GeneID" id="85398973"/>
<reference evidence="2" key="1">
    <citation type="submission" date="2021-12" db="EMBL/GenBank/DDBJ databases">
        <title>Comparative genomics, transcriptomics and evolutionary studies reveal genomic signatures of adaptation to plant cell wall in hemibiotrophic fungi.</title>
        <authorList>
            <consortium name="DOE Joint Genome Institute"/>
            <person name="Baroncelli R."/>
            <person name="Diaz J.F."/>
            <person name="Benocci T."/>
            <person name="Peng M."/>
            <person name="Battaglia E."/>
            <person name="Haridas S."/>
            <person name="Andreopoulos W."/>
            <person name="Labutti K."/>
            <person name="Pangilinan J."/>
            <person name="Floch G.L."/>
            <person name="Makela M.R."/>
            <person name="Henrissat B."/>
            <person name="Grigoriev I.V."/>
            <person name="Crouch J.A."/>
            <person name="De Vries R.P."/>
            <person name="Sukno S.A."/>
            <person name="Thon M.R."/>
        </authorList>
    </citation>
    <scope>NUCLEOTIDE SEQUENCE</scope>
    <source>
        <strain evidence="2">CBS 112980</strain>
    </source>
</reference>
<keyword evidence="3" id="KW-1185">Reference proteome</keyword>
<gene>
    <name evidence="2" type="ORF">BDZ83DRAFT_758709</name>
</gene>
<feature type="domain" description="Glycosyl hydrolase family 36 N-terminal" evidence="1">
    <location>
        <begin position="55"/>
        <end position="187"/>
    </location>
</feature>
<evidence type="ECO:0000259" key="1">
    <source>
        <dbReference type="Pfam" id="PF16875"/>
    </source>
</evidence>